<evidence type="ECO:0000313" key="1">
    <source>
        <dbReference type="EMBL" id="GKV30645.1"/>
    </source>
</evidence>
<sequence>MIFPYFLVQVQDLKLGNLSPLQNFQICSILPPLSPVAAGCEFRRFLDFYFHARRPPPNPPASVCLLEILV</sequence>
<organism evidence="1 2">
    <name type="scientific">Rubroshorea leprosula</name>
    <dbReference type="NCBI Taxonomy" id="152421"/>
    <lineage>
        <taxon>Eukaryota</taxon>
        <taxon>Viridiplantae</taxon>
        <taxon>Streptophyta</taxon>
        <taxon>Embryophyta</taxon>
        <taxon>Tracheophyta</taxon>
        <taxon>Spermatophyta</taxon>
        <taxon>Magnoliopsida</taxon>
        <taxon>eudicotyledons</taxon>
        <taxon>Gunneridae</taxon>
        <taxon>Pentapetalae</taxon>
        <taxon>rosids</taxon>
        <taxon>malvids</taxon>
        <taxon>Malvales</taxon>
        <taxon>Dipterocarpaceae</taxon>
        <taxon>Rubroshorea</taxon>
    </lineage>
</organism>
<proteinExistence type="predicted"/>
<name>A0AAV5L0U4_9ROSI</name>
<keyword evidence="2" id="KW-1185">Reference proteome</keyword>
<reference evidence="1 2" key="1">
    <citation type="journal article" date="2021" name="Commun. Biol.">
        <title>The genome of Shorea leprosula (Dipterocarpaceae) highlights the ecological relevance of drought in aseasonal tropical rainforests.</title>
        <authorList>
            <person name="Ng K.K.S."/>
            <person name="Kobayashi M.J."/>
            <person name="Fawcett J.A."/>
            <person name="Hatakeyama M."/>
            <person name="Paape T."/>
            <person name="Ng C.H."/>
            <person name="Ang C.C."/>
            <person name="Tnah L.H."/>
            <person name="Lee C.T."/>
            <person name="Nishiyama T."/>
            <person name="Sese J."/>
            <person name="O'Brien M.J."/>
            <person name="Copetti D."/>
            <person name="Mohd Noor M.I."/>
            <person name="Ong R.C."/>
            <person name="Putra M."/>
            <person name="Sireger I.Z."/>
            <person name="Indrioko S."/>
            <person name="Kosugi Y."/>
            <person name="Izuno A."/>
            <person name="Isagi Y."/>
            <person name="Lee S.L."/>
            <person name="Shimizu K.K."/>
        </authorList>
    </citation>
    <scope>NUCLEOTIDE SEQUENCE [LARGE SCALE GENOMIC DNA]</scope>
    <source>
        <strain evidence="1">214</strain>
    </source>
</reference>
<comment type="caution">
    <text evidence="1">The sequence shown here is derived from an EMBL/GenBank/DDBJ whole genome shotgun (WGS) entry which is preliminary data.</text>
</comment>
<dbReference type="AlphaFoldDB" id="A0AAV5L0U4"/>
<evidence type="ECO:0000313" key="2">
    <source>
        <dbReference type="Proteomes" id="UP001054252"/>
    </source>
</evidence>
<dbReference type="Proteomes" id="UP001054252">
    <property type="component" value="Unassembled WGS sequence"/>
</dbReference>
<accession>A0AAV5L0U4</accession>
<gene>
    <name evidence="1" type="ORF">SLEP1_g39434</name>
</gene>
<dbReference type="EMBL" id="BPVZ01000088">
    <property type="protein sequence ID" value="GKV30645.1"/>
    <property type="molecule type" value="Genomic_DNA"/>
</dbReference>
<protein>
    <submittedName>
        <fullName evidence="1">Uncharacterized protein</fullName>
    </submittedName>
</protein>